<organism evidence="1 2">
    <name type="scientific">Aspergillus steynii IBT 23096</name>
    <dbReference type="NCBI Taxonomy" id="1392250"/>
    <lineage>
        <taxon>Eukaryota</taxon>
        <taxon>Fungi</taxon>
        <taxon>Dikarya</taxon>
        <taxon>Ascomycota</taxon>
        <taxon>Pezizomycotina</taxon>
        <taxon>Eurotiomycetes</taxon>
        <taxon>Eurotiomycetidae</taxon>
        <taxon>Eurotiales</taxon>
        <taxon>Aspergillaceae</taxon>
        <taxon>Aspergillus</taxon>
        <taxon>Aspergillus subgen. Circumdati</taxon>
    </lineage>
</organism>
<dbReference type="EMBL" id="MSFO01000008">
    <property type="protein sequence ID" value="PLB45088.1"/>
    <property type="molecule type" value="Genomic_DNA"/>
</dbReference>
<evidence type="ECO:0000313" key="1">
    <source>
        <dbReference type="EMBL" id="PLB45088.1"/>
    </source>
</evidence>
<comment type="caution">
    <text evidence="1">The sequence shown here is derived from an EMBL/GenBank/DDBJ whole genome shotgun (WGS) entry which is preliminary data.</text>
</comment>
<gene>
    <name evidence="1" type="ORF">P170DRAFT_318839</name>
</gene>
<feature type="non-terminal residue" evidence="1">
    <location>
        <position position="393"/>
    </location>
</feature>
<name>A0A2I2FWT8_9EURO</name>
<dbReference type="Proteomes" id="UP000234275">
    <property type="component" value="Unassembled WGS sequence"/>
</dbReference>
<sequence>VDIPVDNDAAFRKIPEKPTKGAAMHRNGNLEFLMDKFTRGFDPSTFKTELMAEIPELTRNALPGSYEHFFVIILENYDNMEKAQQELQEWLCKRYPKATITPYIATNKMEEGYFLDELEMLRKLLEPLRGNQRKPIFWINSRHMHCDRVCEQLEASVTVIEEFKRDVLAALEKDREDKTCYTALPVSNPRTSIVSMKEIRIEACRATLNWDGFVQAEIELSRFYQYYKNDVIQNRPTKAREEGWLPPFATEVPRSSSEMAREGDLVVWPAHGNNKKLFNLLLKTAMWLSVARGLAAVHLFCDIARHFTAREPSGVASEDYIRFLSYLVHVRATDRVNSNLSTPFPYNDKTLTGGNPDYFDDVWRTNRTLTAKLTDHPSLLEKKNPAPPFILSR</sequence>
<evidence type="ECO:0000313" key="2">
    <source>
        <dbReference type="Proteomes" id="UP000234275"/>
    </source>
</evidence>
<dbReference type="GeneID" id="36550999"/>
<feature type="non-terminal residue" evidence="1">
    <location>
        <position position="1"/>
    </location>
</feature>
<protein>
    <submittedName>
        <fullName evidence="1">Uncharacterized protein</fullName>
    </submittedName>
</protein>
<dbReference type="RefSeq" id="XP_024700390.1">
    <property type="nucleotide sequence ID" value="XM_024843299.1"/>
</dbReference>
<reference evidence="1 2" key="1">
    <citation type="submission" date="2016-12" db="EMBL/GenBank/DDBJ databases">
        <title>The genomes of Aspergillus section Nigri reveals drivers in fungal speciation.</title>
        <authorList>
            <consortium name="DOE Joint Genome Institute"/>
            <person name="Vesth T.C."/>
            <person name="Nybo J."/>
            <person name="Theobald S."/>
            <person name="Brandl J."/>
            <person name="Frisvad J.C."/>
            <person name="Nielsen K.F."/>
            <person name="Lyhne E.K."/>
            <person name="Kogle M.E."/>
            <person name="Kuo A."/>
            <person name="Riley R."/>
            <person name="Clum A."/>
            <person name="Nolan M."/>
            <person name="Lipzen A."/>
            <person name="Salamov A."/>
            <person name="Henrissat B."/>
            <person name="Wiebenga A."/>
            <person name="De Vries R.P."/>
            <person name="Grigoriev I.V."/>
            <person name="Mortensen U.H."/>
            <person name="Andersen M.R."/>
            <person name="Baker S.E."/>
        </authorList>
    </citation>
    <scope>NUCLEOTIDE SEQUENCE [LARGE SCALE GENOMIC DNA]</scope>
    <source>
        <strain evidence="1 2">IBT 23096</strain>
    </source>
</reference>
<accession>A0A2I2FWT8</accession>
<dbReference type="AlphaFoldDB" id="A0A2I2FWT8"/>
<dbReference type="OrthoDB" id="4183264at2759"/>
<proteinExistence type="predicted"/>
<keyword evidence="2" id="KW-1185">Reference proteome</keyword>
<dbReference type="VEuPathDB" id="FungiDB:P170DRAFT_318839"/>